<sequence>MAHLHLSHTGPSSSSPHYYSSTQAHLYPTTGPSSSRQTPPSSHDRFHPPPTCPSSSCYATPPSTSPTPVELSPDETDEISEWLHLDLITCAPNGDPLNPVSLHEREGLGKMGLGFLGAEDHVLP</sequence>
<reference evidence="2 3" key="1">
    <citation type="submission" date="2024-01" db="EMBL/GenBank/DDBJ databases">
        <title>Genome assemblies of Stephania.</title>
        <authorList>
            <person name="Yang L."/>
        </authorList>
    </citation>
    <scope>NUCLEOTIDE SEQUENCE [LARGE SCALE GENOMIC DNA]</scope>
    <source>
        <strain evidence="2">JXDWG</strain>
        <tissue evidence="2">Leaf</tissue>
    </source>
</reference>
<dbReference type="Proteomes" id="UP001419268">
    <property type="component" value="Unassembled WGS sequence"/>
</dbReference>
<feature type="compositionally biased region" description="Polar residues" evidence="1">
    <location>
        <begin position="53"/>
        <end position="62"/>
    </location>
</feature>
<evidence type="ECO:0000313" key="2">
    <source>
        <dbReference type="EMBL" id="KAK9111818.1"/>
    </source>
</evidence>
<keyword evidence="3" id="KW-1185">Reference proteome</keyword>
<feature type="compositionally biased region" description="Polar residues" evidence="1">
    <location>
        <begin position="30"/>
        <end position="41"/>
    </location>
</feature>
<gene>
    <name evidence="2" type="ORF">Scep_019337</name>
</gene>
<comment type="caution">
    <text evidence="2">The sequence shown here is derived from an EMBL/GenBank/DDBJ whole genome shotgun (WGS) entry which is preliminary data.</text>
</comment>
<feature type="region of interest" description="Disordered" evidence="1">
    <location>
        <begin position="1"/>
        <end position="77"/>
    </location>
</feature>
<dbReference type="EMBL" id="JBBNAG010000008">
    <property type="protein sequence ID" value="KAK9111818.1"/>
    <property type="molecule type" value="Genomic_DNA"/>
</dbReference>
<evidence type="ECO:0000313" key="3">
    <source>
        <dbReference type="Proteomes" id="UP001419268"/>
    </source>
</evidence>
<dbReference type="AlphaFoldDB" id="A0AAP0NM22"/>
<proteinExistence type="predicted"/>
<feature type="compositionally biased region" description="Low complexity" evidence="1">
    <location>
        <begin position="1"/>
        <end position="22"/>
    </location>
</feature>
<protein>
    <submittedName>
        <fullName evidence="2">Uncharacterized protein</fullName>
    </submittedName>
</protein>
<accession>A0AAP0NM22</accession>
<organism evidence="2 3">
    <name type="scientific">Stephania cephalantha</name>
    <dbReference type="NCBI Taxonomy" id="152367"/>
    <lineage>
        <taxon>Eukaryota</taxon>
        <taxon>Viridiplantae</taxon>
        <taxon>Streptophyta</taxon>
        <taxon>Embryophyta</taxon>
        <taxon>Tracheophyta</taxon>
        <taxon>Spermatophyta</taxon>
        <taxon>Magnoliopsida</taxon>
        <taxon>Ranunculales</taxon>
        <taxon>Menispermaceae</taxon>
        <taxon>Menispermoideae</taxon>
        <taxon>Cissampelideae</taxon>
        <taxon>Stephania</taxon>
    </lineage>
</organism>
<name>A0AAP0NM22_9MAGN</name>
<evidence type="ECO:0000256" key="1">
    <source>
        <dbReference type="SAM" id="MobiDB-lite"/>
    </source>
</evidence>